<evidence type="ECO:0000256" key="1">
    <source>
        <dbReference type="SAM" id="MobiDB-lite"/>
    </source>
</evidence>
<feature type="compositionally biased region" description="Basic and acidic residues" evidence="1">
    <location>
        <begin position="75"/>
        <end position="89"/>
    </location>
</feature>
<keyword evidence="3" id="KW-1185">Reference proteome</keyword>
<dbReference type="EMBL" id="CAMPGE010010024">
    <property type="protein sequence ID" value="CAI2368878.1"/>
    <property type="molecule type" value="Genomic_DNA"/>
</dbReference>
<evidence type="ECO:0000313" key="2">
    <source>
        <dbReference type="EMBL" id="CAI2368878.1"/>
    </source>
</evidence>
<feature type="region of interest" description="Disordered" evidence="1">
    <location>
        <begin position="114"/>
        <end position="148"/>
    </location>
</feature>
<proteinExistence type="predicted"/>
<dbReference type="AlphaFoldDB" id="A0AAD1XEE9"/>
<comment type="caution">
    <text evidence="2">The sequence shown here is derived from an EMBL/GenBank/DDBJ whole genome shotgun (WGS) entry which is preliminary data.</text>
</comment>
<gene>
    <name evidence="2" type="ORF">ECRASSUSDP1_LOCUS10174</name>
</gene>
<feature type="region of interest" description="Disordered" evidence="1">
    <location>
        <begin position="71"/>
        <end position="90"/>
    </location>
</feature>
<organism evidence="2 3">
    <name type="scientific">Euplotes crassus</name>
    <dbReference type="NCBI Taxonomy" id="5936"/>
    <lineage>
        <taxon>Eukaryota</taxon>
        <taxon>Sar</taxon>
        <taxon>Alveolata</taxon>
        <taxon>Ciliophora</taxon>
        <taxon>Intramacronucleata</taxon>
        <taxon>Spirotrichea</taxon>
        <taxon>Hypotrichia</taxon>
        <taxon>Euplotida</taxon>
        <taxon>Euplotidae</taxon>
        <taxon>Moneuplotes</taxon>
    </lineage>
</organism>
<feature type="region of interest" description="Disordered" evidence="1">
    <location>
        <begin position="246"/>
        <end position="266"/>
    </location>
</feature>
<protein>
    <submittedName>
        <fullName evidence="2">Uncharacterized protein</fullName>
    </submittedName>
</protein>
<dbReference type="Proteomes" id="UP001295684">
    <property type="component" value="Unassembled WGS sequence"/>
</dbReference>
<reference evidence="2" key="1">
    <citation type="submission" date="2023-07" db="EMBL/GenBank/DDBJ databases">
        <authorList>
            <consortium name="AG Swart"/>
            <person name="Singh M."/>
            <person name="Singh A."/>
            <person name="Seah K."/>
            <person name="Emmerich C."/>
        </authorList>
    </citation>
    <scope>NUCLEOTIDE SEQUENCE</scope>
    <source>
        <strain evidence="2">DP1</strain>
    </source>
</reference>
<sequence length="426" mass="49791">MQLRDAPRLYPGKGTGDDDVYIQRIRQNNMKEIIKQQVLDNQRAKDARRYQKEQENEQIKYNFSIRNKLQNMTESSEKDHSRQIRKDIDSMNSIETIKRYGSKRIKKYSESELSKSLSENRAGKDSHFYSQLESKNKRSKNGKFNGVAGKVGELNYSSPRDRSQDIELLSYHGKNYSSNLPPSQAKFLKKSLKKYRTRDRIREIIKEENNINDKMRKKAYKNASINKTNGSIILKKEPYKELAPLNPGSLKFKTPQVPKKKEGRFKSFPKEGNSFVVNNRVYKKFNIIGKERNSSPAPDMELETYKNKEYNDRRDINYRSREHLPHLRQISNQIEAPSQSFGHKRSIMREPEIGNLNSRNPSLNRKKTVSQNRGIDFRIAPVSSSNHNFGEPQNNIVLNNNYGRSNRNNLINKLVQQKQKNPTVIY</sequence>
<name>A0AAD1XEE9_EUPCR</name>
<evidence type="ECO:0000313" key="3">
    <source>
        <dbReference type="Proteomes" id="UP001295684"/>
    </source>
</evidence>
<accession>A0AAD1XEE9</accession>